<feature type="compositionally biased region" description="Polar residues" evidence="1">
    <location>
        <begin position="175"/>
        <end position="186"/>
    </location>
</feature>
<sequence length="650" mass="70252">MLLNYVAIRVVCDCRVEAVTFIPYTLAINFPITVQTLCKQGDWFLFAKRRAPSPRHLNAVIDDPRPATGSFNMADVRHLSAHVIKLRDMPEGVLVLSGLRRVWKSRVCDLALRGADGNVMGIHDFLCLLEWTGTEDLAVGTPSSKIVAKAEASQKRKASTSGAISSYVAKRTRSALPQSSSSTTRPSLFVGDDDESDDDDDDVCVKILLVTPLCSTVVIPSSGNQGRSSATPTAEGSNPRDSSGKGIMVDDAATPSDGASRLRPSFRPAPSFRNVFGDATHMDFFPFPPVLIMPLILRIVLLGIMCLLGRSGMLHTGLLSGLSDDQLAAKMSVLHCMMMSHGGELLACYREMNQSHHEYVLSTDSRLKGYEEKVASLSGLELQVCALKKQVSGLNDKLSSSDAYFAKSKAKGKERKKKIKSLTKSIDNFHTKVVRLSVALNQDTILEVEKDEKILRLKDTPPEFSSFFHGQLQGLDRIAEASPLVAQTDYAFLNKIFEHATEPLSVILQLKPEKLVRPANIPALREARVFPPTKESIVTPASKSLEFSANVNFTASSIAPEHNEEMVNAEVDGSGPKMTDDTVAVKSRHAFVQGISVALDDAIELVKVGSGRVSSSPNDVVVALSGGEKGDGLDPSYAACEEAAANPSGV</sequence>
<feature type="compositionally biased region" description="Polar residues" evidence="1">
    <location>
        <begin position="221"/>
        <end position="241"/>
    </location>
</feature>
<feature type="region of interest" description="Disordered" evidence="1">
    <location>
        <begin position="221"/>
        <end position="265"/>
    </location>
</feature>
<keyword evidence="3" id="KW-1185">Reference proteome</keyword>
<comment type="caution">
    <text evidence="2">The sequence shown here is derived from an EMBL/GenBank/DDBJ whole genome shotgun (WGS) entry which is preliminary data.</text>
</comment>
<dbReference type="Proteomes" id="UP001151760">
    <property type="component" value="Unassembled WGS sequence"/>
</dbReference>
<proteinExistence type="predicted"/>
<accession>A0ABQ5I2U9</accession>
<dbReference type="EMBL" id="BQNB010020249">
    <property type="protein sequence ID" value="GJT93930.1"/>
    <property type="molecule type" value="Genomic_DNA"/>
</dbReference>
<gene>
    <name evidence="2" type="ORF">Tco_1082775</name>
</gene>
<feature type="region of interest" description="Disordered" evidence="1">
    <location>
        <begin position="174"/>
        <end position="198"/>
    </location>
</feature>
<evidence type="ECO:0000256" key="1">
    <source>
        <dbReference type="SAM" id="MobiDB-lite"/>
    </source>
</evidence>
<evidence type="ECO:0000313" key="3">
    <source>
        <dbReference type="Proteomes" id="UP001151760"/>
    </source>
</evidence>
<organism evidence="2 3">
    <name type="scientific">Tanacetum coccineum</name>
    <dbReference type="NCBI Taxonomy" id="301880"/>
    <lineage>
        <taxon>Eukaryota</taxon>
        <taxon>Viridiplantae</taxon>
        <taxon>Streptophyta</taxon>
        <taxon>Embryophyta</taxon>
        <taxon>Tracheophyta</taxon>
        <taxon>Spermatophyta</taxon>
        <taxon>Magnoliopsida</taxon>
        <taxon>eudicotyledons</taxon>
        <taxon>Gunneridae</taxon>
        <taxon>Pentapetalae</taxon>
        <taxon>asterids</taxon>
        <taxon>campanulids</taxon>
        <taxon>Asterales</taxon>
        <taxon>Asteraceae</taxon>
        <taxon>Asteroideae</taxon>
        <taxon>Anthemideae</taxon>
        <taxon>Anthemidinae</taxon>
        <taxon>Tanacetum</taxon>
    </lineage>
</organism>
<protein>
    <submittedName>
        <fullName evidence="2">Uncharacterized protein</fullName>
    </submittedName>
</protein>
<reference evidence="2" key="2">
    <citation type="submission" date="2022-01" db="EMBL/GenBank/DDBJ databases">
        <authorList>
            <person name="Yamashiro T."/>
            <person name="Shiraishi A."/>
            <person name="Satake H."/>
            <person name="Nakayama K."/>
        </authorList>
    </citation>
    <scope>NUCLEOTIDE SEQUENCE</scope>
</reference>
<name>A0ABQ5I2U9_9ASTR</name>
<reference evidence="2" key="1">
    <citation type="journal article" date="2022" name="Int. J. Mol. Sci.">
        <title>Draft Genome of Tanacetum Coccineum: Genomic Comparison of Closely Related Tanacetum-Family Plants.</title>
        <authorList>
            <person name="Yamashiro T."/>
            <person name="Shiraishi A."/>
            <person name="Nakayama K."/>
            <person name="Satake H."/>
        </authorList>
    </citation>
    <scope>NUCLEOTIDE SEQUENCE</scope>
</reference>
<evidence type="ECO:0000313" key="2">
    <source>
        <dbReference type="EMBL" id="GJT93930.1"/>
    </source>
</evidence>